<accession>A0A1Y1CQJ5</accession>
<evidence type="ECO:0000313" key="2">
    <source>
        <dbReference type="EMBL" id="BAX82655.1"/>
    </source>
</evidence>
<evidence type="ECO:0008006" key="4">
    <source>
        <dbReference type="Google" id="ProtNLM"/>
    </source>
</evidence>
<gene>
    <name evidence="2" type="ORF">ALGA_4365</name>
</gene>
<sequence>MKSSNKPRVIQSYEKLSQEIQEQIKLYYPEGYMDNLIEFKNHKNEMVSALPFETDEKIYMVRMSIRKAQELIEEDTDFDDDGNLLDSKRESYEDKYSDSDFLLSEDEEDVAEEVDEDLDDE</sequence>
<dbReference type="EMBL" id="AP018042">
    <property type="protein sequence ID" value="BAX82655.1"/>
    <property type="molecule type" value="Genomic_DNA"/>
</dbReference>
<feature type="region of interest" description="Disordered" evidence="1">
    <location>
        <begin position="77"/>
        <end position="121"/>
    </location>
</feature>
<evidence type="ECO:0000256" key="1">
    <source>
        <dbReference type="SAM" id="MobiDB-lite"/>
    </source>
</evidence>
<dbReference type="Proteomes" id="UP000218267">
    <property type="component" value="Chromosome"/>
</dbReference>
<proteinExistence type="predicted"/>
<evidence type="ECO:0000313" key="3">
    <source>
        <dbReference type="Proteomes" id="UP000218267"/>
    </source>
</evidence>
<organism evidence="2 3">
    <name type="scientific">Labilibaculum antarcticum</name>
    <dbReference type="NCBI Taxonomy" id="1717717"/>
    <lineage>
        <taxon>Bacteria</taxon>
        <taxon>Pseudomonadati</taxon>
        <taxon>Bacteroidota</taxon>
        <taxon>Bacteroidia</taxon>
        <taxon>Marinilabiliales</taxon>
        <taxon>Marinifilaceae</taxon>
        <taxon>Labilibaculum</taxon>
    </lineage>
</organism>
<dbReference type="RefSeq" id="WP_096433152.1">
    <property type="nucleotide sequence ID" value="NZ_AP018042.1"/>
</dbReference>
<reference evidence="2 3" key="1">
    <citation type="journal article" date="2018" name="Mar. Genomics">
        <title>Complete genome sequence of Marinifilaceae bacterium strain SPP2, isolated from the Antarctic marine sediment.</title>
        <authorList>
            <person name="Watanabe M."/>
            <person name="Kojima H."/>
            <person name="Fukui M."/>
        </authorList>
    </citation>
    <scope>NUCLEOTIDE SEQUENCE [LARGE SCALE GENOMIC DNA]</scope>
    <source>
        <strain evidence="2 3">SPP2</strain>
    </source>
</reference>
<name>A0A1Y1CQJ5_9BACT</name>
<dbReference type="KEGG" id="mbas:ALGA_4365"/>
<dbReference type="OrthoDB" id="1122172at2"/>
<protein>
    <recommendedName>
        <fullName evidence="4">DNA primase</fullName>
    </recommendedName>
</protein>
<feature type="compositionally biased region" description="Basic and acidic residues" evidence="1">
    <location>
        <begin position="86"/>
        <end position="98"/>
    </location>
</feature>
<feature type="compositionally biased region" description="Acidic residues" evidence="1">
    <location>
        <begin position="103"/>
        <end position="121"/>
    </location>
</feature>
<keyword evidence="3" id="KW-1185">Reference proteome</keyword>
<reference evidence="3" key="2">
    <citation type="journal article" date="2020" name="Antonie Van Leeuwenhoek">
        <title>Labilibaculum antarcticum sp. nov., a novel facultative anaerobic, psychrotorelant bacterium isolated from marine sediment of Antarctica.</title>
        <authorList>
            <person name="Watanabe M."/>
            <person name="Kojima H."/>
            <person name="Fukui M."/>
        </authorList>
    </citation>
    <scope>NUCLEOTIDE SEQUENCE [LARGE SCALE GENOMIC DNA]</scope>
    <source>
        <strain evidence="3">SPP2</strain>
    </source>
</reference>
<dbReference type="AlphaFoldDB" id="A0A1Y1CQJ5"/>